<organism evidence="4">
    <name type="scientific">marine sediment metagenome</name>
    <dbReference type="NCBI Taxonomy" id="412755"/>
    <lineage>
        <taxon>unclassified sequences</taxon>
        <taxon>metagenomes</taxon>
        <taxon>ecological metagenomes</taxon>
    </lineage>
</organism>
<sequence length="85" mass="9871">DKMDKTITVTVERLVQDRRYGKYVRRKSTFMAHNPHDHARSGDLVEIESTRPLSRRKRWRLVRVLRRAATVATAETEAPNAEATP</sequence>
<comment type="caution">
    <text evidence="4">The sequence shown here is derived from an EMBL/GenBank/DDBJ whole genome shotgun (WGS) entry which is preliminary data.</text>
</comment>
<keyword evidence="2" id="KW-0689">Ribosomal protein</keyword>
<gene>
    <name evidence="4" type="ORF">S03H2_53704</name>
</gene>
<dbReference type="CDD" id="cd00364">
    <property type="entry name" value="Ribosomal_uS17"/>
    <property type="match status" value="1"/>
</dbReference>
<evidence type="ECO:0000313" key="4">
    <source>
        <dbReference type="EMBL" id="GAH62171.1"/>
    </source>
</evidence>
<dbReference type="PRINTS" id="PR00973">
    <property type="entry name" value="RIBOSOMALS17"/>
</dbReference>
<evidence type="ECO:0008006" key="5">
    <source>
        <dbReference type="Google" id="ProtNLM"/>
    </source>
</evidence>
<dbReference type="PANTHER" id="PTHR10744">
    <property type="entry name" value="40S RIBOSOMAL PROTEIN S11 FAMILY MEMBER"/>
    <property type="match status" value="1"/>
</dbReference>
<protein>
    <recommendedName>
        <fullName evidence="5">30S ribosomal protein S17</fullName>
    </recommendedName>
</protein>
<dbReference type="PANTHER" id="PTHR10744:SF1">
    <property type="entry name" value="SMALL RIBOSOMAL SUBUNIT PROTEIN US17M"/>
    <property type="match status" value="1"/>
</dbReference>
<evidence type="ECO:0000256" key="1">
    <source>
        <dbReference type="ARBA" id="ARBA00010254"/>
    </source>
</evidence>
<dbReference type="Gene3D" id="2.40.50.140">
    <property type="entry name" value="Nucleic acid-binding proteins"/>
    <property type="match status" value="1"/>
</dbReference>
<name>X1GW77_9ZZZZ</name>
<keyword evidence="3" id="KW-0687">Ribonucleoprotein</keyword>
<dbReference type="SUPFAM" id="SSF50249">
    <property type="entry name" value="Nucleic acid-binding proteins"/>
    <property type="match status" value="1"/>
</dbReference>
<evidence type="ECO:0000256" key="2">
    <source>
        <dbReference type="ARBA" id="ARBA00022980"/>
    </source>
</evidence>
<comment type="similarity">
    <text evidence="1">Belongs to the universal ribosomal protein uS17 family.</text>
</comment>
<dbReference type="Pfam" id="PF00366">
    <property type="entry name" value="Ribosomal_S17"/>
    <property type="match status" value="1"/>
</dbReference>
<dbReference type="NCBIfam" id="NF004123">
    <property type="entry name" value="PRK05610.1"/>
    <property type="match status" value="1"/>
</dbReference>
<dbReference type="InterPro" id="IPR000266">
    <property type="entry name" value="Ribosomal_uS17"/>
</dbReference>
<dbReference type="GO" id="GO:0003735">
    <property type="term" value="F:structural constituent of ribosome"/>
    <property type="evidence" value="ECO:0007669"/>
    <property type="project" value="InterPro"/>
</dbReference>
<reference evidence="4" key="1">
    <citation type="journal article" date="2014" name="Front. Microbiol.">
        <title>High frequency of phylogenetically diverse reductive dehalogenase-homologous genes in deep subseafloor sedimentary metagenomes.</title>
        <authorList>
            <person name="Kawai M."/>
            <person name="Futagami T."/>
            <person name="Toyoda A."/>
            <person name="Takaki Y."/>
            <person name="Nishi S."/>
            <person name="Hori S."/>
            <person name="Arai W."/>
            <person name="Tsubouchi T."/>
            <person name="Morono Y."/>
            <person name="Uchiyama I."/>
            <person name="Ito T."/>
            <person name="Fujiyama A."/>
            <person name="Inagaki F."/>
            <person name="Takami H."/>
        </authorList>
    </citation>
    <scope>NUCLEOTIDE SEQUENCE</scope>
    <source>
        <strain evidence="4">Expedition CK06-06</strain>
    </source>
</reference>
<feature type="non-terminal residue" evidence="4">
    <location>
        <position position="1"/>
    </location>
</feature>
<proteinExistence type="inferred from homology"/>
<dbReference type="EMBL" id="BARU01034189">
    <property type="protein sequence ID" value="GAH62171.1"/>
    <property type="molecule type" value="Genomic_DNA"/>
</dbReference>
<dbReference type="AlphaFoldDB" id="X1GW77"/>
<dbReference type="GO" id="GO:0022627">
    <property type="term" value="C:cytosolic small ribosomal subunit"/>
    <property type="evidence" value="ECO:0007669"/>
    <property type="project" value="TreeGrafter"/>
</dbReference>
<dbReference type="InterPro" id="IPR012340">
    <property type="entry name" value="NA-bd_OB-fold"/>
</dbReference>
<evidence type="ECO:0000256" key="3">
    <source>
        <dbReference type="ARBA" id="ARBA00023274"/>
    </source>
</evidence>
<accession>X1GW77</accession>
<dbReference type="GO" id="GO:0006412">
    <property type="term" value="P:translation"/>
    <property type="evidence" value="ECO:0007669"/>
    <property type="project" value="InterPro"/>
</dbReference>